<feature type="compositionally biased region" description="Basic and acidic residues" evidence="1">
    <location>
        <begin position="1"/>
        <end position="14"/>
    </location>
</feature>
<keyword evidence="3" id="KW-1185">Reference proteome</keyword>
<name>A3ITY3_9CHRO</name>
<reference evidence="2 3" key="1">
    <citation type="submission" date="2007-03" db="EMBL/GenBank/DDBJ databases">
        <authorList>
            <person name="Stal L."/>
            <person name="Ferriera S."/>
            <person name="Johnson J."/>
            <person name="Kravitz S."/>
            <person name="Beeson K."/>
            <person name="Sutton G."/>
            <person name="Rogers Y.-H."/>
            <person name="Friedman R."/>
            <person name="Frazier M."/>
            <person name="Venter J.C."/>
        </authorList>
    </citation>
    <scope>NUCLEOTIDE SEQUENCE [LARGE SCALE GENOMIC DNA]</scope>
    <source>
        <strain evidence="2 3">CCY0110</strain>
    </source>
</reference>
<sequence>MKKVSKEIKPKNTDNNEDINPENELLVRQTNKWKRYSTTYNEIREEIRLDRLC</sequence>
<feature type="region of interest" description="Disordered" evidence="1">
    <location>
        <begin position="1"/>
        <end position="23"/>
    </location>
</feature>
<evidence type="ECO:0000256" key="1">
    <source>
        <dbReference type="SAM" id="MobiDB-lite"/>
    </source>
</evidence>
<accession>A3ITY3</accession>
<proteinExistence type="predicted"/>
<evidence type="ECO:0000313" key="3">
    <source>
        <dbReference type="Proteomes" id="UP000003781"/>
    </source>
</evidence>
<dbReference type="Proteomes" id="UP000003781">
    <property type="component" value="Unassembled WGS sequence"/>
</dbReference>
<organism evidence="2 3">
    <name type="scientific">Crocosphaera chwakensis CCY0110</name>
    <dbReference type="NCBI Taxonomy" id="391612"/>
    <lineage>
        <taxon>Bacteria</taxon>
        <taxon>Bacillati</taxon>
        <taxon>Cyanobacteriota</taxon>
        <taxon>Cyanophyceae</taxon>
        <taxon>Oscillatoriophycideae</taxon>
        <taxon>Chroococcales</taxon>
        <taxon>Aphanothecaceae</taxon>
        <taxon>Crocosphaera</taxon>
        <taxon>Crocosphaera chwakensis</taxon>
    </lineage>
</organism>
<dbReference type="AlphaFoldDB" id="A3ITY3"/>
<protein>
    <submittedName>
        <fullName evidence="2">Uncharacterized protein</fullName>
    </submittedName>
</protein>
<dbReference type="EMBL" id="AAXW01000031">
    <property type="protein sequence ID" value="EAZ90078.1"/>
    <property type="molecule type" value="Genomic_DNA"/>
</dbReference>
<dbReference type="RefSeq" id="WP_008276839.1">
    <property type="nucleotide sequence ID" value="NZ_AAXW01000031.1"/>
</dbReference>
<gene>
    <name evidence="2" type="ORF">CY0110_15070</name>
</gene>
<comment type="caution">
    <text evidence="2">The sequence shown here is derived from an EMBL/GenBank/DDBJ whole genome shotgun (WGS) entry which is preliminary data.</text>
</comment>
<evidence type="ECO:0000313" key="2">
    <source>
        <dbReference type="EMBL" id="EAZ90078.1"/>
    </source>
</evidence>